<evidence type="ECO:0000256" key="2">
    <source>
        <dbReference type="PIRSR" id="PIRSR613078-1"/>
    </source>
</evidence>
<feature type="binding site" evidence="3">
    <location>
        <position position="69"/>
    </location>
    <ligand>
        <name>substrate</name>
    </ligand>
</feature>
<reference evidence="4" key="1">
    <citation type="submission" date="2022-07" db="EMBL/GenBank/DDBJ databases">
        <title>The genome of Lyophyllum shimeji provides insight into the initial evolution of ectomycorrhizal fungal genome.</title>
        <authorList>
            <person name="Kobayashi Y."/>
            <person name="Shibata T."/>
            <person name="Hirakawa H."/>
            <person name="Shigenobu S."/>
            <person name="Nishiyama T."/>
            <person name="Yamada A."/>
            <person name="Hasebe M."/>
            <person name="Kawaguchi M."/>
        </authorList>
    </citation>
    <scope>NUCLEOTIDE SEQUENCE</scope>
    <source>
        <strain evidence="4">AT787</strain>
    </source>
</reference>
<evidence type="ECO:0000313" key="4">
    <source>
        <dbReference type="EMBL" id="GLB38344.1"/>
    </source>
</evidence>
<dbReference type="OrthoDB" id="354304at2759"/>
<dbReference type="CDD" id="cd07067">
    <property type="entry name" value="HP_PGM_like"/>
    <property type="match status" value="1"/>
</dbReference>
<evidence type="ECO:0000313" key="5">
    <source>
        <dbReference type="Proteomes" id="UP001063166"/>
    </source>
</evidence>
<dbReference type="PROSITE" id="PS00175">
    <property type="entry name" value="PG_MUTASE"/>
    <property type="match status" value="1"/>
</dbReference>
<dbReference type="SMART" id="SM00855">
    <property type="entry name" value="PGAM"/>
    <property type="match status" value="1"/>
</dbReference>
<dbReference type="InterPro" id="IPR029033">
    <property type="entry name" value="His_PPase_superfam"/>
</dbReference>
<keyword evidence="5" id="KW-1185">Reference proteome</keyword>
<dbReference type="Pfam" id="PF00300">
    <property type="entry name" value="His_Phos_1"/>
    <property type="match status" value="1"/>
</dbReference>
<dbReference type="GO" id="GO:0043456">
    <property type="term" value="P:regulation of pentose-phosphate shunt"/>
    <property type="evidence" value="ECO:0007669"/>
    <property type="project" value="TreeGrafter"/>
</dbReference>
<protein>
    <submittedName>
        <fullName evidence="4">Phosphoglycerate mutase-like protein</fullName>
    </submittedName>
</protein>
<dbReference type="GO" id="GO:0004331">
    <property type="term" value="F:fructose-2,6-bisphosphate 2-phosphatase activity"/>
    <property type="evidence" value="ECO:0007669"/>
    <property type="project" value="TreeGrafter"/>
</dbReference>
<dbReference type="GO" id="GO:0045820">
    <property type="term" value="P:negative regulation of glycolytic process"/>
    <property type="evidence" value="ECO:0007669"/>
    <property type="project" value="TreeGrafter"/>
</dbReference>
<dbReference type="Proteomes" id="UP001063166">
    <property type="component" value="Unassembled WGS sequence"/>
</dbReference>
<comment type="caution">
    <text evidence="4">The sequence shown here is derived from an EMBL/GenBank/DDBJ whole genome shotgun (WGS) entry which is preliminary data.</text>
</comment>
<feature type="binding site" evidence="3">
    <location>
        <begin position="19"/>
        <end position="26"/>
    </location>
    <ligand>
        <name>substrate</name>
    </ligand>
</feature>
<dbReference type="PANTHER" id="PTHR46517:SF1">
    <property type="entry name" value="FRUCTOSE-2,6-BISPHOSPHATASE TIGAR"/>
    <property type="match status" value="1"/>
</dbReference>
<dbReference type="PANTHER" id="PTHR46517">
    <property type="entry name" value="FRUCTOSE-2,6-BISPHOSPHATASE TIGAR"/>
    <property type="match status" value="1"/>
</dbReference>
<feature type="active site" description="Tele-phosphohistidine intermediate" evidence="2">
    <location>
        <position position="20"/>
    </location>
</feature>
<accession>A0A9P3PMT1</accession>
<feature type="active site" description="Proton donor/acceptor" evidence="2">
    <location>
        <position position="95"/>
    </location>
</feature>
<sequence>MTHDHHVPVDVTVKFTLVRHGESLDNLRSVWAGWRDSDLSNHGKAQAEALARSYANTSLTVIYTSPLKRAYTTAEVLQNAQAVPIPLYTSPLLREQNFGRGEGQPYHVRKEPGLSLAEHIAKGKYPATHKRSQRFPDGESLDDVARRADQVVRDILLPYVSKAVEEGTHGIHVVVVSHGIFIGELIASLLRLGGGKTETSYRGLRNTGRVLVTVTAKRDTEERSADTDFLRVRIVQYNACGHLDGLVRQKGGIGSAAYDPNQKDIRSFFQPVKGSRAK</sequence>
<dbReference type="InterPro" id="IPR051695">
    <property type="entry name" value="Phosphoglycerate_Mutase"/>
</dbReference>
<dbReference type="GO" id="GO:0005829">
    <property type="term" value="C:cytosol"/>
    <property type="evidence" value="ECO:0007669"/>
    <property type="project" value="TreeGrafter"/>
</dbReference>
<dbReference type="InterPro" id="IPR013078">
    <property type="entry name" value="His_Pase_superF_clade-1"/>
</dbReference>
<dbReference type="SUPFAM" id="SSF53254">
    <property type="entry name" value="Phosphoglycerate mutase-like"/>
    <property type="match status" value="1"/>
</dbReference>
<evidence type="ECO:0000256" key="3">
    <source>
        <dbReference type="PIRSR" id="PIRSR613078-2"/>
    </source>
</evidence>
<dbReference type="AlphaFoldDB" id="A0A9P3PMT1"/>
<keyword evidence="1" id="KW-0378">Hydrolase</keyword>
<dbReference type="InterPro" id="IPR001345">
    <property type="entry name" value="PG/BPGM_mutase_AS"/>
</dbReference>
<dbReference type="EMBL" id="BRPK01000005">
    <property type="protein sequence ID" value="GLB38344.1"/>
    <property type="molecule type" value="Genomic_DNA"/>
</dbReference>
<evidence type="ECO:0000256" key="1">
    <source>
        <dbReference type="ARBA" id="ARBA00022801"/>
    </source>
</evidence>
<proteinExistence type="predicted"/>
<organism evidence="4 5">
    <name type="scientific">Lyophyllum shimeji</name>
    <name type="common">Hon-shimeji</name>
    <name type="synonym">Tricholoma shimeji</name>
    <dbReference type="NCBI Taxonomy" id="47721"/>
    <lineage>
        <taxon>Eukaryota</taxon>
        <taxon>Fungi</taxon>
        <taxon>Dikarya</taxon>
        <taxon>Basidiomycota</taxon>
        <taxon>Agaricomycotina</taxon>
        <taxon>Agaricomycetes</taxon>
        <taxon>Agaricomycetidae</taxon>
        <taxon>Agaricales</taxon>
        <taxon>Tricholomatineae</taxon>
        <taxon>Lyophyllaceae</taxon>
        <taxon>Lyophyllum</taxon>
    </lineage>
</organism>
<dbReference type="Gene3D" id="3.40.50.1240">
    <property type="entry name" value="Phosphoglycerate mutase-like"/>
    <property type="match status" value="1"/>
</dbReference>
<name>A0A9P3PMT1_LYOSH</name>
<gene>
    <name evidence="4" type="ORF">LshimejAT787_0502090</name>
</gene>